<gene>
    <name evidence="1" type="ORF">POM88_004907</name>
</gene>
<accession>A0AAD8NDX8</accession>
<evidence type="ECO:0000313" key="1">
    <source>
        <dbReference type="EMBL" id="KAK1405302.1"/>
    </source>
</evidence>
<comment type="caution">
    <text evidence="1">The sequence shown here is derived from an EMBL/GenBank/DDBJ whole genome shotgun (WGS) entry which is preliminary data.</text>
</comment>
<reference evidence="1" key="1">
    <citation type="submission" date="2023-02" db="EMBL/GenBank/DDBJ databases">
        <title>Genome of toxic invasive species Heracleum sosnowskyi carries increased number of genes despite the absence of recent whole-genome duplications.</title>
        <authorList>
            <person name="Schelkunov M."/>
            <person name="Shtratnikova V."/>
            <person name="Makarenko M."/>
            <person name="Klepikova A."/>
            <person name="Omelchenko D."/>
            <person name="Novikova G."/>
            <person name="Obukhova E."/>
            <person name="Bogdanov V."/>
            <person name="Penin A."/>
            <person name="Logacheva M."/>
        </authorList>
    </citation>
    <scope>NUCLEOTIDE SEQUENCE</scope>
    <source>
        <strain evidence="1">Hsosn_3</strain>
        <tissue evidence="1">Leaf</tissue>
    </source>
</reference>
<dbReference type="AlphaFoldDB" id="A0AAD8NDX8"/>
<organism evidence="1 2">
    <name type="scientific">Heracleum sosnowskyi</name>
    <dbReference type="NCBI Taxonomy" id="360622"/>
    <lineage>
        <taxon>Eukaryota</taxon>
        <taxon>Viridiplantae</taxon>
        <taxon>Streptophyta</taxon>
        <taxon>Embryophyta</taxon>
        <taxon>Tracheophyta</taxon>
        <taxon>Spermatophyta</taxon>
        <taxon>Magnoliopsida</taxon>
        <taxon>eudicotyledons</taxon>
        <taxon>Gunneridae</taxon>
        <taxon>Pentapetalae</taxon>
        <taxon>asterids</taxon>
        <taxon>campanulids</taxon>
        <taxon>Apiales</taxon>
        <taxon>Apiaceae</taxon>
        <taxon>Apioideae</taxon>
        <taxon>apioid superclade</taxon>
        <taxon>Tordylieae</taxon>
        <taxon>Tordyliinae</taxon>
        <taxon>Heracleum</taxon>
    </lineage>
</organism>
<dbReference type="EMBL" id="JAUIZM010000001">
    <property type="protein sequence ID" value="KAK1405302.1"/>
    <property type="molecule type" value="Genomic_DNA"/>
</dbReference>
<dbReference type="SUPFAM" id="SSF50249">
    <property type="entry name" value="Nucleic acid-binding proteins"/>
    <property type="match status" value="1"/>
</dbReference>
<evidence type="ECO:0000313" key="2">
    <source>
        <dbReference type="Proteomes" id="UP001237642"/>
    </source>
</evidence>
<proteinExistence type="predicted"/>
<name>A0AAD8NDX8_9APIA</name>
<dbReference type="Proteomes" id="UP001237642">
    <property type="component" value="Unassembled WGS sequence"/>
</dbReference>
<dbReference type="InterPro" id="IPR012340">
    <property type="entry name" value="NA-bd_OB-fold"/>
</dbReference>
<protein>
    <submittedName>
        <fullName evidence="1">Uncharacterized protein</fullName>
    </submittedName>
</protein>
<sequence>MPPNIIYIVINICTHVQQNEQKSGSPLFTSEDMIHGYKVAQKMRKRMNNCNKENIAANVNTPCFTCEVDISGTTPLTSSTSESGCNLFEEQFANKDDDSSDLQDYEIDESVIHGACFSDDGLFDSDDSYEFIEGIHVCKHCPRTVPHPEKRYTINVVAYDATGTMDIILGDREVRTLMGKRARDIINEATSSTYHLQGMSDSNFKAT</sequence>
<reference evidence="1" key="2">
    <citation type="submission" date="2023-05" db="EMBL/GenBank/DDBJ databases">
        <authorList>
            <person name="Schelkunov M.I."/>
        </authorList>
    </citation>
    <scope>NUCLEOTIDE SEQUENCE</scope>
    <source>
        <strain evidence="1">Hsosn_3</strain>
        <tissue evidence="1">Leaf</tissue>
    </source>
</reference>
<dbReference type="Gene3D" id="2.40.50.140">
    <property type="entry name" value="Nucleic acid-binding proteins"/>
    <property type="match status" value="1"/>
</dbReference>
<keyword evidence="2" id="KW-1185">Reference proteome</keyword>